<evidence type="ECO:0000259" key="2">
    <source>
        <dbReference type="Pfam" id="PF01548"/>
    </source>
</evidence>
<dbReference type="InterPro" id="IPR003346">
    <property type="entry name" value="Transposase_20"/>
</dbReference>
<dbReference type="Pfam" id="PF01548">
    <property type="entry name" value="DEDD_Tnp_IS110"/>
    <property type="match status" value="1"/>
</dbReference>
<dbReference type="GO" id="GO:0003677">
    <property type="term" value="F:DNA binding"/>
    <property type="evidence" value="ECO:0007669"/>
    <property type="project" value="InterPro"/>
</dbReference>
<sequence length="331" mass="38004">MEQRKTIIGIDVSKKTLDVFIKTIEVHIQISNDSEGFKKLLALLKVNKLKPEDCLFVLEFTGGYEYRLVQFCQAKMFSYVRISGLALKRSMGMVRGKSDKIDAKRIAEYGDEKQSKLAAETGSLANIVRLKRLLSQREDFVADRKAYDHRYKELQYMMDLPDSDSILKRFKKTVADFQKLIEKTEDEIVKLIKANDAFQLNFELLTSIKGIGQINAWTMIAYTENFTSFQNGRQFGAYIGVVPYDFTSGTSIKAKSRTSKMANQQIKALLQMAARAAVLHNKELNLYYERRIALGKHHMAVMNEIKFKLVNIMFAVVKKQKPYVDKYKIAA</sequence>
<dbReference type="PANTHER" id="PTHR33055:SF3">
    <property type="entry name" value="PUTATIVE TRANSPOSASE FOR IS117-RELATED"/>
    <property type="match status" value="1"/>
</dbReference>
<protein>
    <submittedName>
        <fullName evidence="4">IS110 family transposase</fullName>
    </submittedName>
</protein>
<dbReference type="PANTHER" id="PTHR33055">
    <property type="entry name" value="TRANSPOSASE FOR INSERTION SEQUENCE ELEMENT IS1111A"/>
    <property type="match status" value="1"/>
</dbReference>
<organism evidence="4 5">
    <name type="scientific">Limnovirga soli</name>
    <dbReference type="NCBI Taxonomy" id="2656915"/>
    <lineage>
        <taxon>Bacteria</taxon>
        <taxon>Pseudomonadati</taxon>
        <taxon>Bacteroidota</taxon>
        <taxon>Chitinophagia</taxon>
        <taxon>Chitinophagales</taxon>
        <taxon>Chitinophagaceae</taxon>
        <taxon>Limnovirga</taxon>
    </lineage>
</organism>
<feature type="domain" description="Transposase IS110-like N-terminal" evidence="2">
    <location>
        <begin position="8"/>
        <end position="152"/>
    </location>
</feature>
<reference evidence="4" key="1">
    <citation type="submission" date="2019-10" db="EMBL/GenBank/DDBJ databases">
        <title>Draft genome sequence of Panacibacter sp. KCS-6.</title>
        <authorList>
            <person name="Yim K.J."/>
        </authorList>
    </citation>
    <scope>NUCLEOTIDE SEQUENCE</scope>
    <source>
        <strain evidence="4">KCS-6</strain>
    </source>
</reference>
<dbReference type="EMBL" id="WHPF01000038">
    <property type="protein sequence ID" value="NNV58059.1"/>
    <property type="molecule type" value="Genomic_DNA"/>
</dbReference>
<feature type="domain" description="Transposase IS116/IS110/IS902 C-terminal" evidence="3">
    <location>
        <begin position="203"/>
        <end position="289"/>
    </location>
</feature>
<feature type="coiled-coil region" evidence="1">
    <location>
        <begin position="167"/>
        <end position="201"/>
    </location>
</feature>
<comment type="caution">
    <text evidence="4">The sequence shown here is derived from an EMBL/GenBank/DDBJ whole genome shotgun (WGS) entry which is preliminary data.</text>
</comment>
<dbReference type="InterPro" id="IPR047650">
    <property type="entry name" value="Transpos_IS110"/>
</dbReference>
<dbReference type="NCBIfam" id="NF033542">
    <property type="entry name" value="transpos_IS110"/>
    <property type="match status" value="1"/>
</dbReference>
<dbReference type="GO" id="GO:0006313">
    <property type="term" value="P:DNA transposition"/>
    <property type="evidence" value="ECO:0007669"/>
    <property type="project" value="InterPro"/>
</dbReference>
<dbReference type="RefSeq" id="WP_171610011.1">
    <property type="nucleotide sequence ID" value="NZ_WHPF01000038.1"/>
</dbReference>
<proteinExistence type="predicted"/>
<dbReference type="Proteomes" id="UP000598971">
    <property type="component" value="Unassembled WGS sequence"/>
</dbReference>
<evidence type="ECO:0000259" key="3">
    <source>
        <dbReference type="Pfam" id="PF02371"/>
    </source>
</evidence>
<gene>
    <name evidence="4" type="ORF">GD597_21550</name>
</gene>
<dbReference type="Pfam" id="PF02371">
    <property type="entry name" value="Transposase_20"/>
    <property type="match status" value="1"/>
</dbReference>
<name>A0A8J8FNF5_9BACT</name>
<evidence type="ECO:0000256" key="1">
    <source>
        <dbReference type="SAM" id="Coils"/>
    </source>
</evidence>
<dbReference type="AlphaFoldDB" id="A0A8J8FNF5"/>
<keyword evidence="5" id="KW-1185">Reference proteome</keyword>
<keyword evidence="1" id="KW-0175">Coiled coil</keyword>
<dbReference type="InterPro" id="IPR002525">
    <property type="entry name" value="Transp_IS110-like_N"/>
</dbReference>
<dbReference type="GO" id="GO:0004803">
    <property type="term" value="F:transposase activity"/>
    <property type="evidence" value="ECO:0007669"/>
    <property type="project" value="InterPro"/>
</dbReference>
<accession>A0A8J8FNF5</accession>
<evidence type="ECO:0000313" key="4">
    <source>
        <dbReference type="EMBL" id="NNV58059.1"/>
    </source>
</evidence>
<evidence type="ECO:0000313" key="5">
    <source>
        <dbReference type="Proteomes" id="UP000598971"/>
    </source>
</evidence>